<evidence type="ECO:0000256" key="2">
    <source>
        <dbReference type="ARBA" id="ARBA00012418"/>
    </source>
</evidence>
<dbReference type="SUPFAM" id="SSF55257">
    <property type="entry name" value="RBP11-like subunits of RNA polymerase"/>
    <property type="match status" value="1"/>
</dbReference>
<dbReference type="NCBIfam" id="TIGR02027">
    <property type="entry name" value="rpoA"/>
    <property type="match status" value="1"/>
</dbReference>
<keyword evidence="6" id="KW-0548">Nucleotidyltransferase</keyword>
<evidence type="ECO:0000256" key="6">
    <source>
        <dbReference type="ARBA" id="ARBA00022695"/>
    </source>
</evidence>
<organism evidence="13 14">
    <name type="scientific">Candidatus Jacksonbacteria bacterium RIFCSPLOWO2_02_FULL_44_20</name>
    <dbReference type="NCBI Taxonomy" id="1798460"/>
    <lineage>
        <taxon>Bacteria</taxon>
        <taxon>Candidatus Jacksoniibacteriota</taxon>
    </lineage>
</organism>
<evidence type="ECO:0000256" key="11">
    <source>
        <dbReference type="SAM" id="MobiDB-lite"/>
    </source>
</evidence>
<keyword evidence="5" id="KW-0808">Transferase</keyword>
<feature type="region of interest" description="Disordered" evidence="11">
    <location>
        <begin position="232"/>
        <end position="260"/>
    </location>
</feature>
<evidence type="ECO:0000313" key="14">
    <source>
        <dbReference type="Proteomes" id="UP000178315"/>
    </source>
</evidence>
<dbReference type="InterPro" id="IPR011262">
    <property type="entry name" value="DNA-dir_RNA_pol_insert"/>
</dbReference>
<evidence type="ECO:0000256" key="10">
    <source>
        <dbReference type="ARBA" id="ARBA00048552"/>
    </source>
</evidence>
<feature type="compositionally biased region" description="Basic and acidic residues" evidence="11">
    <location>
        <begin position="232"/>
        <end position="248"/>
    </location>
</feature>
<dbReference type="GO" id="GO:0046983">
    <property type="term" value="F:protein dimerization activity"/>
    <property type="evidence" value="ECO:0007669"/>
    <property type="project" value="InterPro"/>
</dbReference>
<evidence type="ECO:0000256" key="1">
    <source>
        <dbReference type="ARBA" id="ARBA00007123"/>
    </source>
</evidence>
<sequence length="260" mass="29025">MNISLPSQIAITPSTKNPDSARVEIYPLYPGYGHTIGNALRRVLLSSLEGTGITAVKIENAQHEFMTLPHVKEEVLEIILNLKQLCLKMHTDGPEKLILNVKGKKEVSASDFKANANVEIMNKDFHIASLTHKDAELVIEAVIERGLGFSPIEEREKDTDVGVISIDTVFSPVLSIGYTVEDVRVGKRTDYDKLTFDITTNGTVSVEHAIHEATDILAQYISFIKDKTELETKTEEKNIEDQEVTTEKPKRKRAVKTKKV</sequence>
<dbReference type="InterPro" id="IPR036643">
    <property type="entry name" value="RNApol_insert_sf"/>
</dbReference>
<dbReference type="GO" id="GO:0003899">
    <property type="term" value="F:DNA-directed RNA polymerase activity"/>
    <property type="evidence" value="ECO:0007669"/>
    <property type="project" value="UniProtKB-EC"/>
</dbReference>
<evidence type="ECO:0000256" key="7">
    <source>
        <dbReference type="ARBA" id="ARBA00023163"/>
    </source>
</evidence>
<name>A0A1G2A9H3_9BACT</name>
<dbReference type="SMART" id="SM00662">
    <property type="entry name" value="RPOLD"/>
    <property type="match status" value="1"/>
</dbReference>
<dbReference type="Pfam" id="PF01000">
    <property type="entry name" value="RNA_pol_A_bac"/>
    <property type="match status" value="1"/>
</dbReference>
<feature type="domain" description="DNA-directed RNA polymerase RpoA/D/Rpb3-type" evidence="12">
    <location>
        <begin position="20"/>
        <end position="227"/>
    </location>
</feature>
<reference evidence="13 14" key="1">
    <citation type="journal article" date="2016" name="Nat. Commun.">
        <title>Thousands of microbial genomes shed light on interconnected biogeochemical processes in an aquifer system.</title>
        <authorList>
            <person name="Anantharaman K."/>
            <person name="Brown C.T."/>
            <person name="Hug L.A."/>
            <person name="Sharon I."/>
            <person name="Castelle C.J."/>
            <person name="Probst A.J."/>
            <person name="Thomas B.C."/>
            <person name="Singh A."/>
            <person name="Wilkins M.J."/>
            <person name="Karaoz U."/>
            <person name="Brodie E.L."/>
            <person name="Williams K.H."/>
            <person name="Hubbard S.S."/>
            <person name="Banfield J.F."/>
        </authorList>
    </citation>
    <scope>NUCLEOTIDE SEQUENCE [LARGE SCALE GENOMIC DNA]</scope>
</reference>
<evidence type="ECO:0000256" key="8">
    <source>
        <dbReference type="ARBA" id="ARBA00032524"/>
    </source>
</evidence>
<evidence type="ECO:0000256" key="5">
    <source>
        <dbReference type="ARBA" id="ARBA00022679"/>
    </source>
</evidence>
<dbReference type="GO" id="GO:0006351">
    <property type="term" value="P:DNA-templated transcription"/>
    <property type="evidence" value="ECO:0007669"/>
    <property type="project" value="InterPro"/>
</dbReference>
<comment type="caution">
    <text evidence="13">The sequence shown here is derived from an EMBL/GenBank/DDBJ whole genome shotgun (WGS) entry which is preliminary data.</text>
</comment>
<gene>
    <name evidence="13" type="ORF">A3H61_05015</name>
</gene>
<dbReference type="FunFam" id="2.170.120.12:FF:000001">
    <property type="entry name" value="DNA-directed RNA polymerase subunit alpha"/>
    <property type="match status" value="1"/>
</dbReference>
<comment type="catalytic activity">
    <reaction evidence="10">
        <text>RNA(n) + a ribonucleoside 5'-triphosphate = RNA(n+1) + diphosphate</text>
        <dbReference type="Rhea" id="RHEA:21248"/>
        <dbReference type="Rhea" id="RHEA-COMP:14527"/>
        <dbReference type="Rhea" id="RHEA-COMP:17342"/>
        <dbReference type="ChEBI" id="CHEBI:33019"/>
        <dbReference type="ChEBI" id="CHEBI:61557"/>
        <dbReference type="ChEBI" id="CHEBI:140395"/>
        <dbReference type="EC" id="2.7.7.6"/>
    </reaction>
</comment>
<dbReference type="AlphaFoldDB" id="A0A1G2A9H3"/>
<dbReference type="Gene3D" id="3.30.1360.10">
    <property type="entry name" value="RNA polymerase, RBP11-like subunit"/>
    <property type="match status" value="1"/>
</dbReference>
<dbReference type="Gene3D" id="2.170.120.12">
    <property type="entry name" value="DNA-directed RNA polymerase, insert domain"/>
    <property type="match status" value="1"/>
</dbReference>
<accession>A0A1G2A9H3</accession>
<dbReference type="InterPro" id="IPR011263">
    <property type="entry name" value="DNA-dir_RNA_pol_RpoA/D/Rpb3"/>
</dbReference>
<dbReference type="SUPFAM" id="SSF56553">
    <property type="entry name" value="Insert subdomain of RNA polymerase alpha subunit"/>
    <property type="match status" value="1"/>
</dbReference>
<evidence type="ECO:0000256" key="9">
    <source>
        <dbReference type="ARBA" id="ARBA00033070"/>
    </source>
</evidence>
<keyword evidence="7" id="KW-0804">Transcription</keyword>
<feature type="compositionally biased region" description="Basic residues" evidence="11">
    <location>
        <begin position="249"/>
        <end position="260"/>
    </location>
</feature>
<proteinExistence type="inferred from homology"/>
<evidence type="ECO:0000259" key="12">
    <source>
        <dbReference type="SMART" id="SM00662"/>
    </source>
</evidence>
<dbReference type="InterPro" id="IPR011773">
    <property type="entry name" value="DNA-dir_RpoA"/>
</dbReference>
<dbReference type="EMBL" id="MHJU01000012">
    <property type="protein sequence ID" value="OGY73481.1"/>
    <property type="molecule type" value="Genomic_DNA"/>
</dbReference>
<dbReference type="Pfam" id="PF01193">
    <property type="entry name" value="RNA_pol_L"/>
    <property type="match status" value="1"/>
</dbReference>
<dbReference type="GO" id="GO:0005737">
    <property type="term" value="C:cytoplasm"/>
    <property type="evidence" value="ECO:0007669"/>
    <property type="project" value="UniProtKB-ARBA"/>
</dbReference>
<evidence type="ECO:0000313" key="13">
    <source>
        <dbReference type="EMBL" id="OGY73481.1"/>
    </source>
</evidence>
<dbReference type="GO" id="GO:0000428">
    <property type="term" value="C:DNA-directed RNA polymerase complex"/>
    <property type="evidence" value="ECO:0007669"/>
    <property type="project" value="UniProtKB-KW"/>
</dbReference>
<evidence type="ECO:0000256" key="4">
    <source>
        <dbReference type="ARBA" id="ARBA00022478"/>
    </source>
</evidence>
<evidence type="ECO:0000256" key="3">
    <source>
        <dbReference type="ARBA" id="ARBA00015972"/>
    </source>
</evidence>
<dbReference type="CDD" id="cd06928">
    <property type="entry name" value="RNAP_alpha_NTD"/>
    <property type="match status" value="1"/>
</dbReference>
<comment type="similarity">
    <text evidence="1">Belongs to the RNA polymerase alpha chain family.</text>
</comment>
<dbReference type="Proteomes" id="UP000178315">
    <property type="component" value="Unassembled WGS sequence"/>
</dbReference>
<keyword evidence="4 13" id="KW-0240">DNA-directed RNA polymerase</keyword>
<dbReference type="GO" id="GO:0003677">
    <property type="term" value="F:DNA binding"/>
    <property type="evidence" value="ECO:0007669"/>
    <property type="project" value="InterPro"/>
</dbReference>
<dbReference type="EC" id="2.7.7.6" evidence="2"/>
<dbReference type="InterPro" id="IPR036603">
    <property type="entry name" value="RBP11-like"/>
</dbReference>
<protein>
    <recommendedName>
        <fullName evidence="3">DNA-directed RNA polymerase subunit alpha</fullName>
        <ecNumber evidence="2">2.7.7.6</ecNumber>
    </recommendedName>
    <alternativeName>
        <fullName evidence="9">RNA polymerase subunit alpha</fullName>
    </alternativeName>
    <alternativeName>
        <fullName evidence="8">Transcriptase subunit alpha</fullName>
    </alternativeName>
</protein>